<feature type="transmembrane region" description="Helical" evidence="16">
    <location>
        <begin position="21"/>
        <end position="42"/>
    </location>
</feature>
<accession>A0ABQ4ZW14</accession>
<evidence type="ECO:0000256" key="15">
    <source>
        <dbReference type="ARBA" id="ARBA00048829"/>
    </source>
</evidence>
<keyword evidence="14" id="KW-0464">Manganese</keyword>
<evidence type="ECO:0000259" key="17">
    <source>
        <dbReference type="Pfam" id="PF02516"/>
    </source>
</evidence>
<evidence type="ECO:0000313" key="18">
    <source>
        <dbReference type="EMBL" id="GJS92933.1"/>
    </source>
</evidence>
<evidence type="ECO:0000313" key="19">
    <source>
        <dbReference type="Proteomes" id="UP001151760"/>
    </source>
</evidence>
<keyword evidence="12 16" id="KW-1133">Transmembrane helix</keyword>
<feature type="transmembrane region" description="Helical" evidence="16">
    <location>
        <begin position="112"/>
        <end position="135"/>
    </location>
</feature>
<evidence type="ECO:0000256" key="1">
    <source>
        <dbReference type="ARBA" id="ARBA00001936"/>
    </source>
</evidence>
<evidence type="ECO:0000256" key="6">
    <source>
        <dbReference type="ARBA" id="ARBA00012605"/>
    </source>
</evidence>
<keyword evidence="8" id="KW-0808">Transferase</keyword>
<dbReference type="Pfam" id="PF02516">
    <property type="entry name" value="STT3"/>
    <property type="match status" value="1"/>
</dbReference>
<comment type="cofactor">
    <cofactor evidence="2">
        <name>Mg(2+)</name>
        <dbReference type="ChEBI" id="CHEBI:18420"/>
    </cofactor>
</comment>
<evidence type="ECO:0000256" key="9">
    <source>
        <dbReference type="ARBA" id="ARBA00022692"/>
    </source>
</evidence>
<evidence type="ECO:0000256" key="14">
    <source>
        <dbReference type="ARBA" id="ARBA00023211"/>
    </source>
</evidence>
<evidence type="ECO:0000256" key="2">
    <source>
        <dbReference type="ARBA" id="ARBA00001946"/>
    </source>
</evidence>
<evidence type="ECO:0000256" key="16">
    <source>
        <dbReference type="SAM" id="Phobius"/>
    </source>
</evidence>
<evidence type="ECO:0000256" key="13">
    <source>
        <dbReference type="ARBA" id="ARBA00023136"/>
    </source>
</evidence>
<keyword evidence="10" id="KW-0479">Metal-binding</keyword>
<dbReference type="EMBL" id="BQNB010011617">
    <property type="protein sequence ID" value="GJS92933.1"/>
    <property type="molecule type" value="Genomic_DNA"/>
</dbReference>
<protein>
    <recommendedName>
        <fullName evidence="6">dolichyl-diphosphooligosaccharide--protein glycotransferase</fullName>
        <ecNumber evidence="6">2.4.99.18</ecNumber>
    </recommendedName>
</protein>
<evidence type="ECO:0000256" key="12">
    <source>
        <dbReference type="ARBA" id="ARBA00022989"/>
    </source>
</evidence>
<reference evidence="18" key="1">
    <citation type="journal article" date="2022" name="Int. J. Mol. Sci.">
        <title>Draft Genome of Tanacetum Coccineum: Genomic Comparison of Closely Related Tanacetum-Family Plants.</title>
        <authorList>
            <person name="Yamashiro T."/>
            <person name="Shiraishi A."/>
            <person name="Nakayama K."/>
            <person name="Satake H."/>
        </authorList>
    </citation>
    <scope>NUCLEOTIDE SEQUENCE</scope>
</reference>
<reference evidence="18" key="2">
    <citation type="submission" date="2022-01" db="EMBL/GenBank/DDBJ databases">
        <authorList>
            <person name="Yamashiro T."/>
            <person name="Shiraishi A."/>
            <person name="Satake H."/>
            <person name="Nakayama K."/>
        </authorList>
    </citation>
    <scope>NUCLEOTIDE SEQUENCE</scope>
</reference>
<keyword evidence="19" id="KW-1185">Reference proteome</keyword>
<organism evidence="18 19">
    <name type="scientific">Tanacetum coccineum</name>
    <dbReference type="NCBI Taxonomy" id="301880"/>
    <lineage>
        <taxon>Eukaryota</taxon>
        <taxon>Viridiplantae</taxon>
        <taxon>Streptophyta</taxon>
        <taxon>Embryophyta</taxon>
        <taxon>Tracheophyta</taxon>
        <taxon>Spermatophyta</taxon>
        <taxon>Magnoliopsida</taxon>
        <taxon>eudicotyledons</taxon>
        <taxon>Gunneridae</taxon>
        <taxon>Pentapetalae</taxon>
        <taxon>asterids</taxon>
        <taxon>campanulids</taxon>
        <taxon>Asterales</taxon>
        <taxon>Asteraceae</taxon>
        <taxon>Asteroideae</taxon>
        <taxon>Anthemideae</taxon>
        <taxon>Anthemidinae</taxon>
        <taxon>Tanacetum</taxon>
    </lineage>
</organism>
<dbReference type="InterPro" id="IPR003674">
    <property type="entry name" value="Oligo_trans_STT3"/>
</dbReference>
<dbReference type="InterPro" id="IPR048307">
    <property type="entry name" value="STT3_N"/>
</dbReference>
<dbReference type="PANTHER" id="PTHR13872">
    <property type="entry name" value="DOLICHYL-DIPHOSPHOOLIGOSACCHARIDE--PROTEIN GLYCOSYLTRANSFERASE SUBUNIT"/>
    <property type="match status" value="1"/>
</dbReference>
<comment type="cofactor">
    <cofactor evidence="1">
        <name>Mn(2+)</name>
        <dbReference type="ChEBI" id="CHEBI:29035"/>
    </cofactor>
</comment>
<dbReference type="Proteomes" id="UP001151760">
    <property type="component" value="Unassembled WGS sequence"/>
</dbReference>
<name>A0ABQ4ZW14_9ASTR</name>
<keyword evidence="9 16" id="KW-0812">Transmembrane</keyword>
<comment type="caution">
    <text evidence="18">The sequence shown here is derived from an EMBL/GenBank/DDBJ whole genome shotgun (WGS) entry which is preliminary data.</text>
</comment>
<feature type="transmembrane region" description="Helical" evidence="16">
    <location>
        <begin position="80"/>
        <end position="100"/>
    </location>
</feature>
<proteinExistence type="inferred from homology"/>
<keyword evidence="13 16" id="KW-0472">Membrane</keyword>
<evidence type="ECO:0000256" key="4">
    <source>
        <dbReference type="ARBA" id="ARBA00004922"/>
    </source>
</evidence>
<sequence length="242" mass="26566">MKLFDEIVILDFQQFKVAATLVVSIGLVVGLAVVGVLVAVVASSPTKGWSGRSLSLLDPTYASKYIPIIASVSEHQPPTWPSYFMDLNVLAFLVPAGIIVSSRCMLSPLSDASSFVILYLVMSVYFSGVMVRLMLVLAPAACIMSGIALSEAFETAVMASRGSEDSSFLKQDILSFFKGVERTDLNSQKQGDHLAHFGYDERHYKQLLIYIVSDEWIVPADRHLILRSSDALGNHCFINRII</sequence>
<evidence type="ECO:0000256" key="10">
    <source>
        <dbReference type="ARBA" id="ARBA00022723"/>
    </source>
</evidence>
<dbReference type="EC" id="2.4.99.18" evidence="6"/>
<evidence type="ECO:0000256" key="11">
    <source>
        <dbReference type="ARBA" id="ARBA00022842"/>
    </source>
</evidence>
<comment type="subcellular location">
    <subcellularLocation>
        <location evidence="3">Endomembrane system</location>
        <topology evidence="3">Multi-pass membrane protein</topology>
    </subcellularLocation>
</comment>
<evidence type="ECO:0000256" key="5">
    <source>
        <dbReference type="ARBA" id="ARBA00010810"/>
    </source>
</evidence>
<evidence type="ECO:0000256" key="7">
    <source>
        <dbReference type="ARBA" id="ARBA00022676"/>
    </source>
</evidence>
<feature type="domain" description="Oligosaccharyl transferase STT3 N-terminal" evidence="17">
    <location>
        <begin position="8"/>
        <end position="144"/>
    </location>
</feature>
<comment type="pathway">
    <text evidence="4">Protein modification; protein glycosylation.</text>
</comment>
<keyword evidence="11" id="KW-0460">Magnesium</keyword>
<comment type="similarity">
    <text evidence="5">Belongs to the STT3 family.</text>
</comment>
<evidence type="ECO:0000256" key="3">
    <source>
        <dbReference type="ARBA" id="ARBA00004127"/>
    </source>
</evidence>
<gene>
    <name evidence="18" type="ORF">Tco_0799901</name>
</gene>
<evidence type="ECO:0000256" key="8">
    <source>
        <dbReference type="ARBA" id="ARBA00022679"/>
    </source>
</evidence>
<comment type="catalytic activity">
    <reaction evidence="15">
        <text>a di-trans,poly-cis-dolichyl diphosphooligosaccharide + L-asparaginyl-[protein] = N(4)-(oligosaccharide-(1-&gt;4)-N-acetyl-beta-D-glucosaminyl-(1-&gt;4)-N-acetyl-beta-D-glucosaminyl)-L-asparaginyl-[protein] + a di-trans,poly-cis-dolichyl diphosphate + H(+)</text>
        <dbReference type="Rhea" id="RHEA:22980"/>
        <dbReference type="Rhea" id="RHEA-COMP:12804"/>
        <dbReference type="Rhea" id="RHEA-COMP:12805"/>
        <dbReference type="Rhea" id="RHEA-COMP:19506"/>
        <dbReference type="Rhea" id="RHEA-COMP:19509"/>
        <dbReference type="ChEBI" id="CHEBI:15378"/>
        <dbReference type="ChEBI" id="CHEBI:50347"/>
        <dbReference type="ChEBI" id="CHEBI:57497"/>
        <dbReference type="ChEBI" id="CHEBI:57570"/>
        <dbReference type="ChEBI" id="CHEBI:132529"/>
        <dbReference type="EC" id="2.4.99.18"/>
    </reaction>
</comment>
<dbReference type="PANTHER" id="PTHR13872:SF48">
    <property type="entry name" value="DOLICHYL-DIPHOSPHOOLIGOSACCHARIDE--PROTEIN GLYCOSYLTRANSFERASE SUBUNIT STT3A"/>
    <property type="match status" value="1"/>
</dbReference>
<keyword evidence="7" id="KW-0328">Glycosyltransferase</keyword>